<organism evidence="2 3">
    <name type="scientific">Aspergillus tubingensis (strain CBS 134.48)</name>
    <dbReference type="NCBI Taxonomy" id="767770"/>
    <lineage>
        <taxon>Eukaryota</taxon>
        <taxon>Fungi</taxon>
        <taxon>Dikarya</taxon>
        <taxon>Ascomycota</taxon>
        <taxon>Pezizomycotina</taxon>
        <taxon>Eurotiomycetes</taxon>
        <taxon>Eurotiomycetidae</taxon>
        <taxon>Eurotiales</taxon>
        <taxon>Aspergillaceae</taxon>
        <taxon>Aspergillus</taxon>
        <taxon>Aspergillus subgen. Circumdati</taxon>
    </lineage>
</organism>
<feature type="chain" id="PRO_5013335886" description="Secreted protein" evidence="1">
    <location>
        <begin position="21"/>
        <end position="73"/>
    </location>
</feature>
<accession>A0A1L9N8E2</accession>
<dbReference type="AlphaFoldDB" id="A0A1L9N8E2"/>
<dbReference type="EMBL" id="KV878198">
    <property type="protein sequence ID" value="OJI85374.1"/>
    <property type="molecule type" value="Genomic_DNA"/>
</dbReference>
<evidence type="ECO:0000256" key="1">
    <source>
        <dbReference type="SAM" id="SignalP"/>
    </source>
</evidence>
<keyword evidence="1" id="KW-0732">Signal</keyword>
<reference evidence="3" key="1">
    <citation type="journal article" date="2017" name="Genome Biol.">
        <title>Comparative genomics reveals high biological diversity and specific adaptations in the industrially and medically important fungal genus Aspergillus.</title>
        <authorList>
            <person name="de Vries R.P."/>
            <person name="Riley R."/>
            <person name="Wiebenga A."/>
            <person name="Aguilar-Osorio G."/>
            <person name="Amillis S."/>
            <person name="Uchima C.A."/>
            <person name="Anderluh G."/>
            <person name="Asadollahi M."/>
            <person name="Askin M."/>
            <person name="Barry K."/>
            <person name="Battaglia E."/>
            <person name="Bayram O."/>
            <person name="Benocci T."/>
            <person name="Braus-Stromeyer S.A."/>
            <person name="Caldana C."/>
            <person name="Canovas D."/>
            <person name="Cerqueira G.C."/>
            <person name="Chen F."/>
            <person name="Chen W."/>
            <person name="Choi C."/>
            <person name="Clum A."/>
            <person name="Dos Santos R.A."/>
            <person name="Damasio A.R."/>
            <person name="Diallinas G."/>
            <person name="Emri T."/>
            <person name="Fekete E."/>
            <person name="Flipphi M."/>
            <person name="Freyberg S."/>
            <person name="Gallo A."/>
            <person name="Gournas C."/>
            <person name="Habgood R."/>
            <person name="Hainaut M."/>
            <person name="Harispe M.L."/>
            <person name="Henrissat B."/>
            <person name="Hilden K.S."/>
            <person name="Hope R."/>
            <person name="Hossain A."/>
            <person name="Karabika E."/>
            <person name="Karaffa L."/>
            <person name="Karanyi Z."/>
            <person name="Krasevec N."/>
            <person name="Kuo A."/>
            <person name="Kusch H."/>
            <person name="LaButti K."/>
            <person name="Lagendijk E.L."/>
            <person name="Lapidus A."/>
            <person name="Levasseur A."/>
            <person name="Lindquist E."/>
            <person name="Lipzen A."/>
            <person name="Logrieco A.F."/>
            <person name="MacCabe A."/>
            <person name="Maekelae M.R."/>
            <person name="Malavazi I."/>
            <person name="Melin P."/>
            <person name="Meyer V."/>
            <person name="Mielnichuk N."/>
            <person name="Miskei M."/>
            <person name="Molnar A.P."/>
            <person name="Mule G."/>
            <person name="Ngan C.Y."/>
            <person name="Orejas M."/>
            <person name="Orosz E."/>
            <person name="Ouedraogo J.P."/>
            <person name="Overkamp K.M."/>
            <person name="Park H.-S."/>
            <person name="Perrone G."/>
            <person name="Piumi F."/>
            <person name="Punt P.J."/>
            <person name="Ram A.F."/>
            <person name="Ramon A."/>
            <person name="Rauscher S."/>
            <person name="Record E."/>
            <person name="Riano-Pachon D.M."/>
            <person name="Robert V."/>
            <person name="Roehrig J."/>
            <person name="Ruller R."/>
            <person name="Salamov A."/>
            <person name="Salih N.S."/>
            <person name="Samson R.A."/>
            <person name="Sandor E."/>
            <person name="Sanguinetti M."/>
            <person name="Schuetze T."/>
            <person name="Sepcic K."/>
            <person name="Shelest E."/>
            <person name="Sherlock G."/>
            <person name="Sophianopoulou V."/>
            <person name="Squina F.M."/>
            <person name="Sun H."/>
            <person name="Susca A."/>
            <person name="Todd R.B."/>
            <person name="Tsang A."/>
            <person name="Unkles S.E."/>
            <person name="van de Wiele N."/>
            <person name="van Rossen-Uffink D."/>
            <person name="Oliveira J.V."/>
            <person name="Vesth T.C."/>
            <person name="Visser J."/>
            <person name="Yu J.-H."/>
            <person name="Zhou M."/>
            <person name="Andersen M.R."/>
            <person name="Archer D.B."/>
            <person name="Baker S.E."/>
            <person name="Benoit I."/>
            <person name="Brakhage A.A."/>
            <person name="Braus G.H."/>
            <person name="Fischer R."/>
            <person name="Frisvad J.C."/>
            <person name="Goldman G.H."/>
            <person name="Houbraken J."/>
            <person name="Oakley B."/>
            <person name="Pocsi I."/>
            <person name="Scazzocchio C."/>
            <person name="Seiboth B."/>
            <person name="vanKuyk P.A."/>
            <person name="Wortman J."/>
            <person name="Dyer P.S."/>
            <person name="Grigoriev I.V."/>
        </authorList>
    </citation>
    <scope>NUCLEOTIDE SEQUENCE [LARGE SCALE GENOMIC DNA]</scope>
    <source>
        <strain evidence="3">CBS 134.48</strain>
    </source>
</reference>
<sequence length="73" mass="8066">MKIFTVCAVFSICFRPVCVGYLVMIAASQSPGERGLHSFLFWDGLWNPLDDTGATTVGLESGMPEPCRTFFPF</sequence>
<dbReference type="Proteomes" id="UP000184304">
    <property type="component" value="Unassembled WGS sequence"/>
</dbReference>
<evidence type="ECO:0000313" key="2">
    <source>
        <dbReference type="EMBL" id="OJI85374.1"/>
    </source>
</evidence>
<gene>
    <name evidence="2" type="ORF">ASPTUDRAFT_41605</name>
</gene>
<proteinExistence type="predicted"/>
<dbReference type="VEuPathDB" id="FungiDB:ASPTUDRAFT_41605"/>
<evidence type="ECO:0000313" key="3">
    <source>
        <dbReference type="Proteomes" id="UP000184304"/>
    </source>
</evidence>
<evidence type="ECO:0008006" key="4">
    <source>
        <dbReference type="Google" id="ProtNLM"/>
    </source>
</evidence>
<feature type="signal peptide" evidence="1">
    <location>
        <begin position="1"/>
        <end position="20"/>
    </location>
</feature>
<protein>
    <recommendedName>
        <fullName evidence="4">Secreted protein</fullName>
    </recommendedName>
</protein>
<name>A0A1L9N8E2_ASPTC</name>
<keyword evidence="3" id="KW-1185">Reference proteome</keyword>